<organism evidence="2 3">
    <name type="scientific">Opisthorchis viverrini</name>
    <name type="common">Southeast Asian liver fluke</name>
    <dbReference type="NCBI Taxonomy" id="6198"/>
    <lineage>
        <taxon>Eukaryota</taxon>
        <taxon>Metazoa</taxon>
        <taxon>Spiralia</taxon>
        <taxon>Lophotrochozoa</taxon>
        <taxon>Platyhelminthes</taxon>
        <taxon>Trematoda</taxon>
        <taxon>Digenea</taxon>
        <taxon>Opisthorchiida</taxon>
        <taxon>Opisthorchiata</taxon>
        <taxon>Opisthorchiidae</taxon>
        <taxon>Opisthorchis</taxon>
    </lineage>
</organism>
<dbReference type="AlphaFoldDB" id="A0A075AEP3"/>
<accession>A0A075AEP3</accession>
<dbReference type="Proteomes" id="UP000054324">
    <property type="component" value="Unassembled WGS sequence"/>
</dbReference>
<dbReference type="EMBL" id="KL596735">
    <property type="protein sequence ID" value="KER26924.1"/>
    <property type="molecule type" value="Genomic_DNA"/>
</dbReference>
<evidence type="ECO:0000313" key="2">
    <source>
        <dbReference type="EMBL" id="KER26924.1"/>
    </source>
</evidence>
<gene>
    <name evidence="2" type="ORF">T265_05911</name>
</gene>
<dbReference type="KEGG" id="ovi:T265_05911"/>
<protein>
    <submittedName>
        <fullName evidence="2">Uncharacterized protein</fullName>
    </submittedName>
</protein>
<proteinExistence type="predicted"/>
<reference evidence="2 3" key="1">
    <citation type="submission" date="2013-11" db="EMBL/GenBank/DDBJ databases">
        <title>Opisthorchis viverrini - life in the bile duct.</title>
        <authorList>
            <person name="Young N.D."/>
            <person name="Nagarajan N."/>
            <person name="Lin S.J."/>
            <person name="Korhonen P.K."/>
            <person name="Jex A.R."/>
            <person name="Hall R.S."/>
            <person name="Safavi-Hemami H."/>
            <person name="Kaewkong W."/>
            <person name="Bertrand D."/>
            <person name="Gao S."/>
            <person name="Seet Q."/>
            <person name="Wongkham S."/>
            <person name="Teh B.T."/>
            <person name="Wongkham C."/>
            <person name="Intapan P.M."/>
            <person name="Maleewong W."/>
            <person name="Yang X."/>
            <person name="Hu M."/>
            <person name="Wang Z."/>
            <person name="Hofmann A."/>
            <person name="Sternberg P.W."/>
            <person name="Tan P."/>
            <person name="Wang J."/>
            <person name="Gasser R.B."/>
        </authorList>
    </citation>
    <scope>NUCLEOTIDE SEQUENCE [LARGE SCALE GENOMIC DNA]</scope>
</reference>
<keyword evidence="1" id="KW-0812">Transmembrane</keyword>
<evidence type="ECO:0000313" key="3">
    <source>
        <dbReference type="Proteomes" id="UP000054324"/>
    </source>
</evidence>
<sequence length="346" mass="39821">MHTKGRDDFDQFIQEYLRLLLLFEHENDVVCIFQIDKVYFTGYLNTRVLETLQSSSHYFIDYEVRKEWGECASLTDTALLAESSPYTLTRPEGCEYEEPIMFTNFRGIPWARPDRRKSTSAQSDASPRSPWLRHVRKTSFAAGYASQSNKWEMMRRATSPECFWNVRKFVRKLAGAEAAEQFLNTQKMDKRFTKGLIILLFLMSLDSVICIRVLGQLGNFRYAGESTVYPELPVEAADQPEQSLPVLWTSKRGHIRVGRGMAFKPGKTDLWYRHILFTRDKSSGIVLVDLGINAQILSAAKAQLGDGLALVRRRMDNGEHLLQMCGDHRWFLCSTMFRNSGNRLTT</sequence>
<keyword evidence="1" id="KW-0472">Membrane</keyword>
<dbReference type="GeneID" id="20320093"/>
<evidence type="ECO:0000256" key="1">
    <source>
        <dbReference type="SAM" id="Phobius"/>
    </source>
</evidence>
<name>A0A075AEP3_OPIVI</name>
<keyword evidence="3" id="KW-1185">Reference proteome</keyword>
<keyword evidence="1" id="KW-1133">Transmembrane helix</keyword>
<feature type="transmembrane region" description="Helical" evidence="1">
    <location>
        <begin position="196"/>
        <end position="215"/>
    </location>
</feature>
<dbReference type="OrthoDB" id="6251008at2759"/>
<dbReference type="RefSeq" id="XP_009169310.1">
    <property type="nucleotide sequence ID" value="XM_009171046.1"/>
</dbReference>
<dbReference type="CTD" id="20320093"/>